<dbReference type="PANTHER" id="PTHR24089">
    <property type="entry name" value="SOLUTE CARRIER FAMILY 25"/>
    <property type="match status" value="1"/>
</dbReference>
<dbReference type="InterPro" id="IPR023395">
    <property type="entry name" value="MCP_dom_sf"/>
</dbReference>
<keyword evidence="11 12" id="KW-0472">Membrane</keyword>
<keyword evidence="4 12" id="KW-0812">Transmembrane</keyword>
<evidence type="ECO:0000256" key="3">
    <source>
        <dbReference type="ARBA" id="ARBA00022448"/>
    </source>
</evidence>
<keyword evidence="9" id="KW-1133">Transmembrane helix</keyword>
<dbReference type="EMBL" id="BEZZ01000877">
    <property type="protein sequence ID" value="GCC36743.1"/>
    <property type="molecule type" value="Genomic_DNA"/>
</dbReference>
<name>A0A401T261_CHIPU</name>
<evidence type="ECO:0000256" key="11">
    <source>
        <dbReference type="ARBA" id="ARBA00023136"/>
    </source>
</evidence>
<evidence type="ECO:0000256" key="1">
    <source>
        <dbReference type="ARBA" id="ARBA00004448"/>
    </source>
</evidence>
<dbReference type="InterPro" id="IPR018108">
    <property type="entry name" value="MCP_transmembrane"/>
</dbReference>
<keyword evidence="7" id="KW-0999">Mitochondrion inner membrane</keyword>
<dbReference type="SUPFAM" id="SSF103506">
    <property type="entry name" value="Mitochondrial carrier"/>
    <property type="match status" value="1"/>
</dbReference>
<evidence type="ECO:0000256" key="7">
    <source>
        <dbReference type="ARBA" id="ARBA00022792"/>
    </source>
</evidence>
<keyword evidence="15" id="KW-1185">Reference proteome</keyword>
<evidence type="ECO:0000256" key="5">
    <source>
        <dbReference type="ARBA" id="ARBA00022723"/>
    </source>
</evidence>
<protein>
    <submittedName>
        <fullName evidence="14">Uncharacterized protein</fullName>
    </submittedName>
</protein>
<evidence type="ECO:0000256" key="8">
    <source>
        <dbReference type="ARBA" id="ARBA00022837"/>
    </source>
</evidence>
<keyword evidence="3 13" id="KW-0813">Transport</keyword>
<evidence type="ECO:0000256" key="6">
    <source>
        <dbReference type="ARBA" id="ARBA00022737"/>
    </source>
</evidence>
<dbReference type="AlphaFoldDB" id="A0A401T261"/>
<dbReference type="GO" id="GO:0046872">
    <property type="term" value="F:metal ion binding"/>
    <property type="evidence" value="ECO:0007669"/>
    <property type="project" value="UniProtKB-KW"/>
</dbReference>
<dbReference type="PROSITE" id="PS50920">
    <property type="entry name" value="SOLCAR"/>
    <property type="match status" value="2"/>
</dbReference>
<dbReference type="STRING" id="137246.A0A401T261"/>
<keyword evidence="8" id="KW-0106">Calcium</keyword>
<dbReference type="GO" id="GO:0055085">
    <property type="term" value="P:transmembrane transport"/>
    <property type="evidence" value="ECO:0007669"/>
    <property type="project" value="InterPro"/>
</dbReference>
<evidence type="ECO:0000256" key="4">
    <source>
        <dbReference type="ARBA" id="ARBA00022692"/>
    </source>
</evidence>
<feature type="repeat" description="Solcar" evidence="12">
    <location>
        <begin position="18"/>
        <end position="160"/>
    </location>
</feature>
<dbReference type="InterPro" id="IPR002067">
    <property type="entry name" value="MCP"/>
</dbReference>
<dbReference type="FunFam" id="1.50.40.10:FF:000016">
    <property type="entry name" value="Solute carrier family 25 member 23"/>
    <property type="match status" value="1"/>
</dbReference>
<evidence type="ECO:0000256" key="13">
    <source>
        <dbReference type="RuleBase" id="RU000488"/>
    </source>
</evidence>
<dbReference type="Gene3D" id="1.50.40.10">
    <property type="entry name" value="Mitochondrial carrier domain"/>
    <property type="match status" value="1"/>
</dbReference>
<feature type="repeat" description="Solcar" evidence="12">
    <location>
        <begin position="172"/>
        <end position="260"/>
    </location>
</feature>
<dbReference type="Proteomes" id="UP000287033">
    <property type="component" value="Unassembled WGS sequence"/>
</dbReference>
<accession>A0A401T261</accession>
<keyword evidence="6" id="KW-0677">Repeat</keyword>
<dbReference type="OrthoDB" id="270584at2759"/>
<comment type="similarity">
    <text evidence="2 13">Belongs to the mitochondrial carrier (TC 2.A.29) family.</text>
</comment>
<evidence type="ECO:0000256" key="9">
    <source>
        <dbReference type="ARBA" id="ARBA00022989"/>
    </source>
</evidence>
<evidence type="ECO:0000313" key="15">
    <source>
        <dbReference type="Proteomes" id="UP000287033"/>
    </source>
</evidence>
<dbReference type="PRINTS" id="PR00926">
    <property type="entry name" value="MITOCARRIER"/>
</dbReference>
<dbReference type="Pfam" id="PF00153">
    <property type="entry name" value="Mito_carr"/>
    <property type="match status" value="2"/>
</dbReference>
<gene>
    <name evidence="14" type="ORF">chiPu_0015241</name>
</gene>
<keyword evidence="5" id="KW-0479">Metal-binding</keyword>
<keyword evidence="10" id="KW-0496">Mitochondrion</keyword>
<evidence type="ECO:0000256" key="10">
    <source>
        <dbReference type="ARBA" id="ARBA00023128"/>
    </source>
</evidence>
<reference evidence="14 15" key="1">
    <citation type="journal article" date="2018" name="Nat. Ecol. Evol.">
        <title>Shark genomes provide insights into elasmobranch evolution and the origin of vertebrates.</title>
        <authorList>
            <person name="Hara Y"/>
            <person name="Yamaguchi K"/>
            <person name="Onimaru K"/>
            <person name="Kadota M"/>
            <person name="Koyanagi M"/>
            <person name="Keeley SD"/>
            <person name="Tatsumi K"/>
            <person name="Tanaka K"/>
            <person name="Motone F"/>
            <person name="Kageyama Y"/>
            <person name="Nozu R"/>
            <person name="Adachi N"/>
            <person name="Nishimura O"/>
            <person name="Nakagawa R"/>
            <person name="Tanegashima C"/>
            <person name="Kiyatake I"/>
            <person name="Matsumoto R"/>
            <person name="Murakumo K"/>
            <person name="Nishida K"/>
            <person name="Terakita A"/>
            <person name="Kuratani S"/>
            <person name="Sato K"/>
            <person name="Hyodo S Kuraku.S."/>
        </authorList>
    </citation>
    <scope>NUCLEOTIDE SEQUENCE [LARGE SCALE GENOMIC DNA]</scope>
</reference>
<evidence type="ECO:0000256" key="12">
    <source>
        <dbReference type="PROSITE-ProRule" id="PRU00282"/>
    </source>
</evidence>
<organism evidence="14 15">
    <name type="scientific">Chiloscyllium punctatum</name>
    <name type="common">Brownbanded bambooshark</name>
    <name type="synonym">Hemiscyllium punctatum</name>
    <dbReference type="NCBI Taxonomy" id="137246"/>
    <lineage>
        <taxon>Eukaryota</taxon>
        <taxon>Metazoa</taxon>
        <taxon>Chordata</taxon>
        <taxon>Craniata</taxon>
        <taxon>Vertebrata</taxon>
        <taxon>Chondrichthyes</taxon>
        <taxon>Elasmobranchii</taxon>
        <taxon>Galeomorphii</taxon>
        <taxon>Galeoidea</taxon>
        <taxon>Orectolobiformes</taxon>
        <taxon>Hemiscylliidae</taxon>
        <taxon>Chiloscyllium</taxon>
    </lineage>
</organism>
<dbReference type="GO" id="GO:0005743">
    <property type="term" value="C:mitochondrial inner membrane"/>
    <property type="evidence" value="ECO:0007669"/>
    <property type="project" value="UniProtKB-SubCell"/>
</dbReference>
<comment type="caution">
    <text evidence="14">The sequence shown here is derived from an EMBL/GenBank/DDBJ whole genome shotgun (WGS) entry which is preliminary data.</text>
</comment>
<proteinExistence type="inferred from homology"/>
<sequence length="266" mass="29169">MYGGFLFPESLNSEPYVATWWKQLLAGAMAGAVSRTSTAPLDRLKIYIQVYAAKQHLNLVSSWKAMVEEGGYLSLWRGNGMNVTKIAPETGIKFLAYDQVLKTRLALGHTGEYKGIMDCARILIKNEGISALYVGYIPNLLGIIPYAGIELTVYESVKKAYCQRYGQNPSDPGIIVHLGCGTISSTCGQLGSYPLALVRTKMQAHAIVGGGPHVSMHQHFSNIIREEGLFGLYRGFTPNCMKVVPAVSISFVVYEEMKTLLGLTSY</sequence>
<evidence type="ECO:0000256" key="2">
    <source>
        <dbReference type="ARBA" id="ARBA00006375"/>
    </source>
</evidence>
<evidence type="ECO:0000313" key="14">
    <source>
        <dbReference type="EMBL" id="GCC36743.1"/>
    </source>
</evidence>
<comment type="subcellular location">
    <subcellularLocation>
        <location evidence="1">Mitochondrion inner membrane</location>
        <topology evidence="1">Multi-pass membrane protein</topology>
    </subcellularLocation>
</comment>